<proteinExistence type="predicted"/>
<protein>
    <submittedName>
        <fullName evidence="1">Uncharacterized protein</fullName>
    </submittedName>
</protein>
<dbReference type="EMBL" id="LXQA011127040">
    <property type="protein sequence ID" value="MCI85926.1"/>
    <property type="molecule type" value="Genomic_DNA"/>
</dbReference>
<evidence type="ECO:0000313" key="1">
    <source>
        <dbReference type="EMBL" id="MCI85926.1"/>
    </source>
</evidence>
<reference evidence="1 2" key="1">
    <citation type="journal article" date="2018" name="Front. Plant Sci.">
        <title>Red Clover (Trifolium pratense) and Zigzag Clover (T. medium) - A Picture of Genomic Similarities and Differences.</title>
        <authorList>
            <person name="Dluhosova J."/>
            <person name="Istvanek J."/>
            <person name="Nedelnik J."/>
            <person name="Repkova J."/>
        </authorList>
    </citation>
    <scope>NUCLEOTIDE SEQUENCE [LARGE SCALE GENOMIC DNA]</scope>
    <source>
        <strain evidence="2">cv. 10/8</strain>
        <tissue evidence="1">Leaf</tissue>
    </source>
</reference>
<keyword evidence="2" id="KW-1185">Reference proteome</keyword>
<feature type="non-terminal residue" evidence="1">
    <location>
        <position position="1"/>
    </location>
</feature>
<organism evidence="1 2">
    <name type="scientific">Trifolium medium</name>
    <dbReference type="NCBI Taxonomy" id="97028"/>
    <lineage>
        <taxon>Eukaryota</taxon>
        <taxon>Viridiplantae</taxon>
        <taxon>Streptophyta</taxon>
        <taxon>Embryophyta</taxon>
        <taxon>Tracheophyta</taxon>
        <taxon>Spermatophyta</taxon>
        <taxon>Magnoliopsida</taxon>
        <taxon>eudicotyledons</taxon>
        <taxon>Gunneridae</taxon>
        <taxon>Pentapetalae</taxon>
        <taxon>rosids</taxon>
        <taxon>fabids</taxon>
        <taxon>Fabales</taxon>
        <taxon>Fabaceae</taxon>
        <taxon>Papilionoideae</taxon>
        <taxon>50 kb inversion clade</taxon>
        <taxon>NPAAA clade</taxon>
        <taxon>Hologalegina</taxon>
        <taxon>IRL clade</taxon>
        <taxon>Trifolieae</taxon>
        <taxon>Trifolium</taxon>
    </lineage>
</organism>
<dbReference type="AlphaFoldDB" id="A0A392VC72"/>
<name>A0A392VC72_9FABA</name>
<sequence>EGVEGFEDTVDEKFIGGVKI</sequence>
<dbReference type="Proteomes" id="UP000265520">
    <property type="component" value="Unassembled WGS sequence"/>
</dbReference>
<evidence type="ECO:0000313" key="2">
    <source>
        <dbReference type="Proteomes" id="UP000265520"/>
    </source>
</evidence>
<accession>A0A392VC72</accession>
<comment type="caution">
    <text evidence="1">The sequence shown here is derived from an EMBL/GenBank/DDBJ whole genome shotgun (WGS) entry which is preliminary data.</text>
</comment>